<protein>
    <recommendedName>
        <fullName evidence="5">DUF453-domain-containing protein</fullName>
    </recommendedName>
</protein>
<evidence type="ECO:0000313" key="3">
    <source>
        <dbReference type="EMBL" id="SPO37463.1"/>
    </source>
</evidence>
<dbReference type="PANTHER" id="PTHR43709:SF2">
    <property type="entry name" value="DUF453 DOMAIN PROTEIN (AFU_ORTHOLOGUE AFUA_6G00360)"/>
    <property type="match status" value="1"/>
</dbReference>
<reference evidence="3 4" key="1">
    <citation type="submission" date="2018-03" db="EMBL/GenBank/DDBJ databases">
        <authorList>
            <person name="Guldener U."/>
        </authorList>
    </citation>
    <scope>NUCLEOTIDE SEQUENCE [LARGE SCALE GENOMIC DNA]</scope>
    <source>
        <strain evidence="3 4">DAOM196992</strain>
    </source>
</reference>
<sequence>MNAPQPSPAQQGWGLAPIPCSFYRGGTSKGLLWPASTLARFPSDVRDKIICSAMGSPDPDKRQIDGLGGGISSLSKTAVVGPPSSSLSREVQRRGDNHRWVGDVGEWIDDEVRAAADDAGGWDVVYRFGQVPVEKGNQIDWSSTCGNLVSAVALFALQEGVVPQAKVRAHFARTQPARPIPEDGDTTMFPVRILAASSGHIVIASVPMIAVSSRGQAGRQVAWHPEVTGTTTISGVPGKAPGILVSTPLDTSVLLPTGRSLDSLTVQGHTLPLTVINAGLPTIFLPASSIPSSILDADALPTLSPSDLDANRPLMNLLEEVRQATATLSPALAKAMSPSAPKICLVHPSQPQGYATTGGQRVEGDEMHILIRAVSVGNVHRTVPATCLSALACGRAFADSTIEQAVRQSSCGPAAAEDEEGIRSISVGQPAGVSSASIRLVKADGGGEVPESIVYYRTARRIIKGSIDVPAELIRDHKEE</sequence>
<dbReference type="SUPFAM" id="SSF54506">
    <property type="entry name" value="Diaminopimelate epimerase-like"/>
    <property type="match status" value="2"/>
</dbReference>
<dbReference type="PANTHER" id="PTHR43709">
    <property type="entry name" value="ACONITATE ISOMERASE-RELATED"/>
    <property type="match status" value="1"/>
</dbReference>
<dbReference type="Gene3D" id="3.10.310.10">
    <property type="entry name" value="Diaminopimelate Epimerase, Chain A, domain 1"/>
    <property type="match status" value="2"/>
</dbReference>
<accession>A0A5C3EYV7</accession>
<keyword evidence="2" id="KW-0413">Isomerase</keyword>
<comment type="similarity">
    <text evidence="1">Belongs to the PrpF family.</text>
</comment>
<dbReference type="Pfam" id="PF04303">
    <property type="entry name" value="PrpF"/>
    <property type="match status" value="2"/>
</dbReference>
<dbReference type="GO" id="GO:0016853">
    <property type="term" value="F:isomerase activity"/>
    <property type="evidence" value="ECO:0007669"/>
    <property type="project" value="UniProtKB-KW"/>
</dbReference>
<organism evidence="3 4">
    <name type="scientific">Pseudozyma flocculosa</name>
    <dbReference type="NCBI Taxonomy" id="84751"/>
    <lineage>
        <taxon>Eukaryota</taxon>
        <taxon>Fungi</taxon>
        <taxon>Dikarya</taxon>
        <taxon>Basidiomycota</taxon>
        <taxon>Ustilaginomycotina</taxon>
        <taxon>Ustilaginomycetes</taxon>
        <taxon>Ustilaginales</taxon>
        <taxon>Ustilaginaceae</taxon>
        <taxon>Pseudozyma</taxon>
    </lineage>
</organism>
<gene>
    <name evidence="3" type="ORF">PSFLO_02937</name>
</gene>
<name>A0A5C3EYV7_9BASI</name>
<evidence type="ECO:0000256" key="1">
    <source>
        <dbReference type="ARBA" id="ARBA00007673"/>
    </source>
</evidence>
<dbReference type="Proteomes" id="UP000323386">
    <property type="component" value="Unassembled WGS sequence"/>
</dbReference>
<dbReference type="InterPro" id="IPR007400">
    <property type="entry name" value="PrpF-like"/>
</dbReference>
<keyword evidence="4" id="KW-1185">Reference proteome</keyword>
<proteinExistence type="inferred from homology"/>
<dbReference type="AlphaFoldDB" id="A0A5C3EYV7"/>
<evidence type="ECO:0000313" key="4">
    <source>
        <dbReference type="Proteomes" id="UP000323386"/>
    </source>
</evidence>
<dbReference type="OrthoDB" id="10267539at2759"/>
<evidence type="ECO:0000256" key="2">
    <source>
        <dbReference type="ARBA" id="ARBA00023235"/>
    </source>
</evidence>
<evidence type="ECO:0008006" key="5">
    <source>
        <dbReference type="Google" id="ProtNLM"/>
    </source>
</evidence>
<dbReference type="EMBL" id="OOIP01000007">
    <property type="protein sequence ID" value="SPO37463.1"/>
    <property type="molecule type" value="Genomic_DNA"/>
</dbReference>